<dbReference type="Proteomes" id="UP001066276">
    <property type="component" value="Chromosome 10"/>
</dbReference>
<evidence type="ECO:0000256" key="1">
    <source>
        <dbReference type="SAM" id="MobiDB-lite"/>
    </source>
</evidence>
<organism evidence="2 3">
    <name type="scientific">Pleurodeles waltl</name>
    <name type="common">Iberian ribbed newt</name>
    <dbReference type="NCBI Taxonomy" id="8319"/>
    <lineage>
        <taxon>Eukaryota</taxon>
        <taxon>Metazoa</taxon>
        <taxon>Chordata</taxon>
        <taxon>Craniata</taxon>
        <taxon>Vertebrata</taxon>
        <taxon>Euteleostomi</taxon>
        <taxon>Amphibia</taxon>
        <taxon>Batrachia</taxon>
        <taxon>Caudata</taxon>
        <taxon>Salamandroidea</taxon>
        <taxon>Salamandridae</taxon>
        <taxon>Pleurodelinae</taxon>
        <taxon>Pleurodeles</taxon>
    </lineage>
</organism>
<feature type="region of interest" description="Disordered" evidence="1">
    <location>
        <begin position="1"/>
        <end position="95"/>
    </location>
</feature>
<gene>
    <name evidence="2" type="ORF">NDU88_005388</name>
</gene>
<evidence type="ECO:0000313" key="2">
    <source>
        <dbReference type="EMBL" id="KAJ1100302.1"/>
    </source>
</evidence>
<sequence length="155" mass="17461">MGTLSAPLTRFPVSRETLENFRATEEGKRKVRGQQDERVEGENEDVRSSGTEERSIEPTEEAAKGGATDEEGPERENPGASHDPRGSWLTKKSNPRKQPVTYLGIILFSLPVIHWSQPHFSEFTDLGKKKENCVIRSEETTTPKNPSADYKFILF</sequence>
<dbReference type="AlphaFoldDB" id="A0AAV7M9U2"/>
<keyword evidence="3" id="KW-1185">Reference proteome</keyword>
<dbReference type="EMBL" id="JANPWB010000014">
    <property type="protein sequence ID" value="KAJ1100302.1"/>
    <property type="molecule type" value="Genomic_DNA"/>
</dbReference>
<reference evidence="2" key="1">
    <citation type="journal article" date="2022" name="bioRxiv">
        <title>Sequencing and chromosome-scale assembly of the giantPleurodeles waltlgenome.</title>
        <authorList>
            <person name="Brown T."/>
            <person name="Elewa A."/>
            <person name="Iarovenko S."/>
            <person name="Subramanian E."/>
            <person name="Araus A.J."/>
            <person name="Petzold A."/>
            <person name="Susuki M."/>
            <person name="Suzuki K.-i.T."/>
            <person name="Hayashi T."/>
            <person name="Toyoda A."/>
            <person name="Oliveira C."/>
            <person name="Osipova E."/>
            <person name="Leigh N.D."/>
            <person name="Simon A."/>
            <person name="Yun M.H."/>
        </authorList>
    </citation>
    <scope>NUCLEOTIDE SEQUENCE</scope>
    <source>
        <strain evidence="2">20211129_DDA</strain>
        <tissue evidence="2">Liver</tissue>
    </source>
</reference>
<accession>A0AAV7M9U2</accession>
<proteinExistence type="predicted"/>
<comment type="caution">
    <text evidence="2">The sequence shown here is derived from an EMBL/GenBank/DDBJ whole genome shotgun (WGS) entry which is preliminary data.</text>
</comment>
<feature type="compositionally biased region" description="Basic and acidic residues" evidence="1">
    <location>
        <begin position="16"/>
        <end position="63"/>
    </location>
</feature>
<protein>
    <submittedName>
        <fullName evidence="2">Uncharacterized protein</fullName>
    </submittedName>
</protein>
<feature type="compositionally biased region" description="Basic and acidic residues" evidence="1">
    <location>
        <begin position="74"/>
        <end position="85"/>
    </location>
</feature>
<name>A0AAV7M9U2_PLEWA</name>
<evidence type="ECO:0000313" key="3">
    <source>
        <dbReference type="Proteomes" id="UP001066276"/>
    </source>
</evidence>